<evidence type="ECO:0000259" key="6">
    <source>
        <dbReference type="PROSITE" id="PS51898"/>
    </source>
</evidence>
<name>A0A9X1S1M6_9MICO</name>
<evidence type="ECO:0000256" key="2">
    <source>
        <dbReference type="ARBA" id="ARBA00022908"/>
    </source>
</evidence>
<evidence type="ECO:0000256" key="1">
    <source>
        <dbReference type="ARBA" id="ARBA00008857"/>
    </source>
</evidence>
<evidence type="ECO:0000256" key="3">
    <source>
        <dbReference type="ARBA" id="ARBA00023125"/>
    </source>
</evidence>
<keyword evidence="2" id="KW-0229">DNA integration</keyword>
<accession>A0A9X1S1M6</accession>
<sequence length="436" mass="49105">MARSWITDRWVKDALVAMPDGTTTRISPTSAQLRAIKTLPDHFRTAKFGKGSRWVAGWYEPDGAQRQRLFARRTDAESFTASLEDDIRSDRYIDPSAREQNFTVVAEAWLASKSRIKDSTWRRYRRELDNYVLPMWGARTIGSITRPQIDAWVQQLRDATAPHVFDKNQHIKKTERKPVKMAPAYLGHIVRSTFGGALRYAVAESLIGRNPLANVELPRTEGDLESDLPSLSFVDIEELADTAFELSGREDDRELLQLLAYSGPRIGEATALKVKDLDPMSNRARVHRTWTVDRDGRRKLGPVKTWEKRWLPIPAFLMLELVELTKGRDPEEFLFTTVRGAAVDGSNWYNRVWLKVRAAAGLAIAMSVHDLRHVAATNAIAAGADVKLVQQMLGHKDATETLNTYAHLWPDRVNEVIAAVEKRRAEALAASAAEAA</sequence>
<dbReference type="SUPFAM" id="SSF56349">
    <property type="entry name" value="DNA breaking-rejoining enzymes"/>
    <property type="match status" value="1"/>
</dbReference>
<dbReference type="InterPro" id="IPR013762">
    <property type="entry name" value="Integrase-like_cat_sf"/>
</dbReference>
<dbReference type="Pfam" id="PF00589">
    <property type="entry name" value="Phage_integrase"/>
    <property type="match status" value="1"/>
</dbReference>
<dbReference type="InterPro" id="IPR050090">
    <property type="entry name" value="Tyrosine_recombinase_XerCD"/>
</dbReference>
<comment type="similarity">
    <text evidence="1">Belongs to the 'phage' integrase family.</text>
</comment>
<dbReference type="GO" id="GO:0015074">
    <property type="term" value="P:DNA integration"/>
    <property type="evidence" value="ECO:0007669"/>
    <property type="project" value="UniProtKB-KW"/>
</dbReference>
<dbReference type="Gene3D" id="1.10.150.130">
    <property type="match status" value="1"/>
</dbReference>
<gene>
    <name evidence="8" type="ORF">KEC57_06315</name>
</gene>
<dbReference type="InterPro" id="IPR004107">
    <property type="entry name" value="Integrase_SAM-like_N"/>
</dbReference>
<dbReference type="PROSITE" id="PS51898">
    <property type="entry name" value="TYR_RECOMBINASE"/>
    <property type="match status" value="1"/>
</dbReference>
<evidence type="ECO:0000313" key="9">
    <source>
        <dbReference type="Proteomes" id="UP001139354"/>
    </source>
</evidence>
<dbReference type="Gene3D" id="1.10.443.10">
    <property type="entry name" value="Intergrase catalytic core"/>
    <property type="match status" value="1"/>
</dbReference>
<evidence type="ECO:0000259" key="7">
    <source>
        <dbReference type="PROSITE" id="PS51900"/>
    </source>
</evidence>
<feature type="domain" description="Tyr recombinase" evidence="6">
    <location>
        <begin position="226"/>
        <end position="418"/>
    </location>
</feature>
<dbReference type="InterPro" id="IPR011010">
    <property type="entry name" value="DNA_brk_join_enz"/>
</dbReference>
<proteinExistence type="inferred from homology"/>
<dbReference type="PROSITE" id="PS51900">
    <property type="entry name" value="CB"/>
    <property type="match status" value="1"/>
</dbReference>
<dbReference type="PANTHER" id="PTHR30349">
    <property type="entry name" value="PHAGE INTEGRASE-RELATED"/>
    <property type="match status" value="1"/>
</dbReference>
<evidence type="ECO:0000313" key="8">
    <source>
        <dbReference type="EMBL" id="MCC2031796.1"/>
    </source>
</evidence>
<dbReference type="Pfam" id="PF14659">
    <property type="entry name" value="Phage_int_SAM_3"/>
    <property type="match status" value="1"/>
</dbReference>
<keyword evidence="9" id="KW-1185">Reference proteome</keyword>
<dbReference type="PANTHER" id="PTHR30349:SF64">
    <property type="entry name" value="PROPHAGE INTEGRASE INTD-RELATED"/>
    <property type="match status" value="1"/>
</dbReference>
<organism evidence="8 9">
    <name type="scientific">Microbacterium allomyrinae</name>
    <dbReference type="NCBI Taxonomy" id="2830666"/>
    <lineage>
        <taxon>Bacteria</taxon>
        <taxon>Bacillati</taxon>
        <taxon>Actinomycetota</taxon>
        <taxon>Actinomycetes</taxon>
        <taxon>Micrococcales</taxon>
        <taxon>Microbacteriaceae</taxon>
        <taxon>Microbacterium</taxon>
    </lineage>
</organism>
<protein>
    <submittedName>
        <fullName evidence="8">Tyrosine-type recombinase/integrase family protein</fullName>
    </submittedName>
</protein>
<evidence type="ECO:0000256" key="4">
    <source>
        <dbReference type="ARBA" id="ARBA00023172"/>
    </source>
</evidence>
<dbReference type="EMBL" id="JAGTTN010000002">
    <property type="protein sequence ID" value="MCC2031796.1"/>
    <property type="molecule type" value="Genomic_DNA"/>
</dbReference>
<feature type="domain" description="Core-binding (CB)" evidence="7">
    <location>
        <begin position="100"/>
        <end position="199"/>
    </location>
</feature>
<dbReference type="GO" id="GO:0003677">
    <property type="term" value="F:DNA binding"/>
    <property type="evidence" value="ECO:0007669"/>
    <property type="project" value="UniProtKB-UniRule"/>
</dbReference>
<dbReference type="InterPro" id="IPR044068">
    <property type="entry name" value="CB"/>
</dbReference>
<dbReference type="InterPro" id="IPR002104">
    <property type="entry name" value="Integrase_catalytic"/>
</dbReference>
<dbReference type="GO" id="GO:0006310">
    <property type="term" value="P:DNA recombination"/>
    <property type="evidence" value="ECO:0007669"/>
    <property type="project" value="UniProtKB-KW"/>
</dbReference>
<dbReference type="AlphaFoldDB" id="A0A9X1S1M6"/>
<dbReference type="InterPro" id="IPR010998">
    <property type="entry name" value="Integrase_recombinase_N"/>
</dbReference>
<evidence type="ECO:0000256" key="5">
    <source>
        <dbReference type="PROSITE-ProRule" id="PRU01248"/>
    </source>
</evidence>
<keyword evidence="4" id="KW-0233">DNA recombination</keyword>
<dbReference type="Proteomes" id="UP001139354">
    <property type="component" value="Unassembled WGS sequence"/>
</dbReference>
<reference evidence="8" key="1">
    <citation type="submission" date="2021-04" db="EMBL/GenBank/DDBJ databases">
        <title>Microbacterium tenobrionis sp. nov. and Microbacterium allomyrinae sp. nov., isolated from larvae of Tenobrio molitor and Allomyrina dichotoma, respectively.</title>
        <authorList>
            <person name="Lee S.D."/>
        </authorList>
    </citation>
    <scope>NUCLEOTIDE SEQUENCE</scope>
    <source>
        <strain evidence="8">BWT-G7</strain>
    </source>
</reference>
<comment type="caution">
    <text evidence="8">The sequence shown here is derived from an EMBL/GenBank/DDBJ whole genome shotgun (WGS) entry which is preliminary data.</text>
</comment>
<dbReference type="RefSeq" id="WP_229383728.1">
    <property type="nucleotide sequence ID" value="NZ_JAGTTN010000002.1"/>
</dbReference>
<keyword evidence="3 5" id="KW-0238">DNA-binding</keyword>